<accession>A0AAD7IAB3</accession>
<gene>
    <name evidence="2" type="ORF">B0H16DRAFT_1466160</name>
</gene>
<keyword evidence="3" id="KW-1185">Reference proteome</keyword>
<comment type="caution">
    <text evidence="2">The sequence shown here is derived from an EMBL/GenBank/DDBJ whole genome shotgun (WGS) entry which is preliminary data.</text>
</comment>
<sequence length="520" mass="57719">MASTLPALECKIFPLAYGIPCTPENGSVFSFKHSKQDHHYRRHRGAIPGPTASDQDGDLVLISDGWGMDCCPRSFAAPHTKGNATSGQLPMSQPAYSLGAQEAQTRRSEMPCFLEDGWIDKSISDNPELESSTRPGTRRREKSPVPGDRVDQSIVAVVDISPANVFAVELGQRWRGPPLSYYTMVSEKIVAILDRLAQWPTAVVWHQTFQVPSYEVVPAGSLVLADLIAMGDDLINYQELSAEAETVREPVSAVLDMHLKSTLMEPWRPGKRIMSLFNITATDKGMLKCKLDWNGVLEQLGPQFAFAYYEWMYAEAELGKLFPFTSTKKGGKVRVDIERTEYLKERGKAPWVASVRTAPGWLSDMHIDIAGLASGMVHVDGEKLWLFWPPTPNNLRWWGIQHPHSWTGHGSRIAEALDALEGGSPALIAFQNSTHSCVAFAHATHWDFARTGLEFCKTLVHNPNYAASRSIALVDQVVNETLIWRQAMGEESAAATYLAEWQQDTAAIYNDYNGRDISAT</sequence>
<proteinExistence type="predicted"/>
<feature type="region of interest" description="Disordered" evidence="1">
    <location>
        <begin position="123"/>
        <end position="148"/>
    </location>
</feature>
<dbReference type="EMBL" id="JARKIB010000116">
    <property type="protein sequence ID" value="KAJ7737517.1"/>
    <property type="molecule type" value="Genomic_DNA"/>
</dbReference>
<evidence type="ECO:0000313" key="3">
    <source>
        <dbReference type="Proteomes" id="UP001215598"/>
    </source>
</evidence>
<organism evidence="2 3">
    <name type="scientific">Mycena metata</name>
    <dbReference type="NCBI Taxonomy" id="1033252"/>
    <lineage>
        <taxon>Eukaryota</taxon>
        <taxon>Fungi</taxon>
        <taxon>Dikarya</taxon>
        <taxon>Basidiomycota</taxon>
        <taxon>Agaricomycotina</taxon>
        <taxon>Agaricomycetes</taxon>
        <taxon>Agaricomycetidae</taxon>
        <taxon>Agaricales</taxon>
        <taxon>Marasmiineae</taxon>
        <taxon>Mycenaceae</taxon>
        <taxon>Mycena</taxon>
    </lineage>
</organism>
<reference evidence="2" key="1">
    <citation type="submission" date="2023-03" db="EMBL/GenBank/DDBJ databases">
        <title>Massive genome expansion in bonnet fungi (Mycena s.s.) driven by repeated elements and novel gene families across ecological guilds.</title>
        <authorList>
            <consortium name="Lawrence Berkeley National Laboratory"/>
            <person name="Harder C.B."/>
            <person name="Miyauchi S."/>
            <person name="Viragh M."/>
            <person name="Kuo A."/>
            <person name="Thoen E."/>
            <person name="Andreopoulos B."/>
            <person name="Lu D."/>
            <person name="Skrede I."/>
            <person name="Drula E."/>
            <person name="Henrissat B."/>
            <person name="Morin E."/>
            <person name="Kohler A."/>
            <person name="Barry K."/>
            <person name="LaButti K."/>
            <person name="Morin E."/>
            <person name="Salamov A."/>
            <person name="Lipzen A."/>
            <person name="Mereny Z."/>
            <person name="Hegedus B."/>
            <person name="Baldrian P."/>
            <person name="Stursova M."/>
            <person name="Weitz H."/>
            <person name="Taylor A."/>
            <person name="Grigoriev I.V."/>
            <person name="Nagy L.G."/>
            <person name="Martin F."/>
            <person name="Kauserud H."/>
        </authorList>
    </citation>
    <scope>NUCLEOTIDE SEQUENCE</scope>
    <source>
        <strain evidence="2">CBHHK182m</strain>
    </source>
</reference>
<name>A0AAD7IAB3_9AGAR</name>
<dbReference type="AlphaFoldDB" id="A0AAD7IAB3"/>
<dbReference type="Proteomes" id="UP001215598">
    <property type="component" value="Unassembled WGS sequence"/>
</dbReference>
<evidence type="ECO:0000313" key="2">
    <source>
        <dbReference type="EMBL" id="KAJ7737517.1"/>
    </source>
</evidence>
<protein>
    <submittedName>
        <fullName evidence="2">Uncharacterized protein</fullName>
    </submittedName>
</protein>
<evidence type="ECO:0000256" key="1">
    <source>
        <dbReference type="SAM" id="MobiDB-lite"/>
    </source>
</evidence>